<dbReference type="InterPro" id="IPR052046">
    <property type="entry name" value="GH57_Enzymes"/>
</dbReference>
<dbReference type="GO" id="GO:0005975">
    <property type="term" value="P:carbohydrate metabolic process"/>
    <property type="evidence" value="ECO:0007669"/>
    <property type="project" value="InterPro"/>
</dbReference>
<dbReference type="SUPFAM" id="SSF88713">
    <property type="entry name" value="Glycoside hydrolase/deacetylase"/>
    <property type="match status" value="1"/>
</dbReference>
<comment type="similarity">
    <text evidence="1 3">Belongs to the glycosyl hydrolase 57 family.</text>
</comment>
<dbReference type="InterPro" id="IPR027291">
    <property type="entry name" value="Glyco_hydro_38_N_sf"/>
</dbReference>
<accession>A0A5B0WQ31</accession>
<evidence type="ECO:0000256" key="3">
    <source>
        <dbReference type="RuleBase" id="RU361196"/>
    </source>
</evidence>
<dbReference type="Gene3D" id="3.20.110.10">
    <property type="entry name" value="Glycoside hydrolase 38, N terminal domain"/>
    <property type="match status" value="1"/>
</dbReference>
<dbReference type="CDD" id="cd10796">
    <property type="entry name" value="GH57N_APU"/>
    <property type="match status" value="1"/>
</dbReference>
<dbReference type="InterPro" id="IPR011330">
    <property type="entry name" value="Glyco_hydro/deAcase_b/a-brl"/>
</dbReference>
<evidence type="ECO:0000256" key="4">
    <source>
        <dbReference type="SAM" id="MobiDB-lite"/>
    </source>
</evidence>
<sequence>MPSDKPMKVALCWHMHQPEYRNMGTGTFQLPWTYLHAVKDYVDMAAHLEALPRARAVVNFAPILLEQIEAYVAQVNAFFNGRGAIKDALLANLVEPALPGDPDSRLELMKRCLQANREHMIERFAPYHRLADLAQYYQAHPESLIYASNQFLADLLVWYHLAWVAESARRQDPRVQALQDKGYNYTIHERRELLHVLLELMQSVIPRYRALARSGQVELTMSPYAHPIVPLLLDMESAREAMPDAHLPINTTYPGGEERARWHLQQGLATFERVFSTRPAGIWPSEGGVSQAALELFAEAGFTWAASGAAVLNNSHQAENHSCSHRVYRFGDADIDCVFRDDGLSDLIGFTYSDWHSEDAVANLTGHMEHIAELCQDRDDCMITIILDGENAWEYYPENAWYFLDHLYRALLDNPKLELTTVADFISTSKPQPSHEEKLVAGSWVYGTFSTWIGAPEKNRAWDLLVDAKHCFDEVVASGSLGQEQLRDATRQLAICEGSDWFWWFGDYNPGPTVSQFDQLYRMHLAHLYYLLGVEAPGNLSEVISRGGGQPSRGGVMRHHDQDTA</sequence>
<name>A0A5B0WQ31_9GAMM</name>
<evidence type="ECO:0000259" key="5">
    <source>
        <dbReference type="Pfam" id="PF03065"/>
    </source>
</evidence>
<gene>
    <name evidence="6" type="ORF">F0M18_15905</name>
</gene>
<dbReference type="PANTHER" id="PTHR36306:SF1">
    <property type="entry name" value="ALPHA-AMYLASE-RELATED"/>
    <property type="match status" value="1"/>
</dbReference>
<evidence type="ECO:0000313" key="7">
    <source>
        <dbReference type="Proteomes" id="UP000323708"/>
    </source>
</evidence>
<organism evidence="6 7">
    <name type="scientific">Pseudohalioglobus sediminis</name>
    <dbReference type="NCBI Taxonomy" id="2606449"/>
    <lineage>
        <taxon>Bacteria</taxon>
        <taxon>Pseudomonadati</taxon>
        <taxon>Pseudomonadota</taxon>
        <taxon>Gammaproteobacteria</taxon>
        <taxon>Cellvibrionales</taxon>
        <taxon>Halieaceae</taxon>
        <taxon>Pseudohalioglobus</taxon>
    </lineage>
</organism>
<dbReference type="Pfam" id="PF03065">
    <property type="entry name" value="Glyco_hydro_57"/>
    <property type="match status" value="1"/>
</dbReference>
<reference evidence="6 7" key="1">
    <citation type="submission" date="2019-09" db="EMBL/GenBank/DDBJ databases">
        <authorList>
            <person name="Chen X.-Y."/>
        </authorList>
    </citation>
    <scope>NUCLEOTIDE SEQUENCE [LARGE SCALE GENOMIC DNA]</scope>
    <source>
        <strain evidence="6 7">NY5</strain>
    </source>
</reference>
<dbReference type="AlphaFoldDB" id="A0A5B0WQ31"/>
<evidence type="ECO:0000313" key="6">
    <source>
        <dbReference type="EMBL" id="KAA1189160.1"/>
    </source>
</evidence>
<keyword evidence="6" id="KW-0378">Hydrolase</keyword>
<dbReference type="GO" id="GO:0016787">
    <property type="term" value="F:hydrolase activity"/>
    <property type="evidence" value="ECO:0007669"/>
    <property type="project" value="UniProtKB-KW"/>
</dbReference>
<evidence type="ECO:0000256" key="2">
    <source>
        <dbReference type="ARBA" id="ARBA00023277"/>
    </source>
</evidence>
<dbReference type="InterPro" id="IPR004300">
    <property type="entry name" value="Glyco_hydro_57_N"/>
</dbReference>
<keyword evidence="2 3" id="KW-0119">Carbohydrate metabolism</keyword>
<protein>
    <submittedName>
        <fullName evidence="6">Glycoside hydrolase</fullName>
    </submittedName>
</protein>
<proteinExistence type="inferred from homology"/>
<keyword evidence="7" id="KW-1185">Reference proteome</keyword>
<feature type="region of interest" description="Disordered" evidence="4">
    <location>
        <begin position="543"/>
        <end position="565"/>
    </location>
</feature>
<evidence type="ECO:0000256" key="1">
    <source>
        <dbReference type="ARBA" id="ARBA00006821"/>
    </source>
</evidence>
<comment type="caution">
    <text evidence="6">The sequence shown here is derived from an EMBL/GenBank/DDBJ whole genome shotgun (WGS) entry which is preliminary data.</text>
</comment>
<dbReference type="Proteomes" id="UP000323708">
    <property type="component" value="Unassembled WGS sequence"/>
</dbReference>
<dbReference type="PANTHER" id="PTHR36306">
    <property type="entry name" value="ALPHA-AMYLASE-RELATED-RELATED"/>
    <property type="match status" value="1"/>
</dbReference>
<feature type="domain" description="Glycoside hydrolase family 57 N-terminal" evidence="5">
    <location>
        <begin position="10"/>
        <end position="432"/>
    </location>
</feature>
<dbReference type="RefSeq" id="WP_149612458.1">
    <property type="nucleotide sequence ID" value="NZ_VTUX01000008.1"/>
</dbReference>
<dbReference type="EMBL" id="VTUX01000008">
    <property type="protein sequence ID" value="KAA1189160.1"/>
    <property type="molecule type" value="Genomic_DNA"/>
</dbReference>